<organism evidence="1 2">
    <name type="scientific">Desmospora profundinema</name>
    <dbReference type="NCBI Taxonomy" id="1571184"/>
    <lineage>
        <taxon>Bacteria</taxon>
        <taxon>Bacillati</taxon>
        <taxon>Bacillota</taxon>
        <taxon>Bacilli</taxon>
        <taxon>Bacillales</taxon>
        <taxon>Thermoactinomycetaceae</taxon>
        <taxon>Desmospora</taxon>
    </lineage>
</organism>
<reference evidence="1 2" key="1">
    <citation type="submission" date="2023-07" db="EMBL/GenBank/DDBJ databases">
        <title>Genomic Encyclopedia of Type Strains, Phase IV (KMG-IV): sequencing the most valuable type-strain genomes for metagenomic binning, comparative biology and taxonomic classification.</title>
        <authorList>
            <person name="Goeker M."/>
        </authorList>
    </citation>
    <scope>NUCLEOTIDE SEQUENCE [LARGE SCALE GENOMIC DNA]</scope>
    <source>
        <strain evidence="1 2">DSM 45903</strain>
    </source>
</reference>
<comment type="caution">
    <text evidence="1">The sequence shown here is derived from an EMBL/GenBank/DDBJ whole genome shotgun (WGS) entry which is preliminary data.</text>
</comment>
<dbReference type="Proteomes" id="UP001185012">
    <property type="component" value="Unassembled WGS sequence"/>
</dbReference>
<keyword evidence="2" id="KW-1185">Reference proteome</keyword>
<evidence type="ECO:0008006" key="3">
    <source>
        <dbReference type="Google" id="ProtNLM"/>
    </source>
</evidence>
<gene>
    <name evidence="1" type="ORF">JOE21_003178</name>
</gene>
<name>A0ABU1IRW0_9BACL</name>
<dbReference type="InterPro" id="IPR014962">
    <property type="entry name" value="YolD"/>
</dbReference>
<accession>A0ABU1IRW0</accession>
<dbReference type="RefSeq" id="WP_309868076.1">
    <property type="nucleotide sequence ID" value="NZ_JAVDQG010000008.1"/>
</dbReference>
<protein>
    <recommendedName>
        <fullName evidence="3">YolD-like family protein</fullName>
    </recommendedName>
</protein>
<dbReference type="Pfam" id="PF08863">
    <property type="entry name" value="YolD"/>
    <property type="match status" value="1"/>
</dbReference>
<sequence>MDKERLFGYPVPEVMAMKALERGNKMWEGHRMTLPEHAEALGEARREQERYEPPVLSEDALVEMGRLIERSYREEEPILLTIAGKWGSKKHLGFVTRIDAVEQWLVLQNGSERELIPFRLVMAAEELVED</sequence>
<evidence type="ECO:0000313" key="1">
    <source>
        <dbReference type="EMBL" id="MDR6227163.1"/>
    </source>
</evidence>
<dbReference type="EMBL" id="JAVDQG010000008">
    <property type="protein sequence ID" value="MDR6227163.1"/>
    <property type="molecule type" value="Genomic_DNA"/>
</dbReference>
<evidence type="ECO:0000313" key="2">
    <source>
        <dbReference type="Proteomes" id="UP001185012"/>
    </source>
</evidence>
<proteinExistence type="predicted"/>